<evidence type="ECO:0000256" key="3">
    <source>
        <dbReference type="SAM" id="Coils"/>
    </source>
</evidence>
<comment type="subcellular location">
    <subcellularLocation>
        <location evidence="1">Cell envelope</location>
    </subcellularLocation>
</comment>
<name>A0A124R9V0_9BURK</name>
<dbReference type="Proteomes" id="UP000064029">
    <property type="component" value="Unassembled WGS sequence"/>
</dbReference>
<protein>
    <recommendedName>
        <fullName evidence="4">Multidrug resistance protein MdtA-like barrel-sandwich hybrid domain-containing protein</fullName>
    </recommendedName>
</protein>
<dbReference type="SUPFAM" id="SSF111369">
    <property type="entry name" value="HlyD-like secretion proteins"/>
    <property type="match status" value="1"/>
</dbReference>
<evidence type="ECO:0000313" key="5">
    <source>
        <dbReference type="EMBL" id="KVG62569.1"/>
    </source>
</evidence>
<evidence type="ECO:0000259" key="4">
    <source>
        <dbReference type="Pfam" id="PF25917"/>
    </source>
</evidence>
<dbReference type="AlphaFoldDB" id="A0A124R9V0"/>
<dbReference type="PANTHER" id="PTHR32347:SF23">
    <property type="entry name" value="BLL5650 PROTEIN"/>
    <property type="match status" value="1"/>
</dbReference>
<evidence type="ECO:0000313" key="6">
    <source>
        <dbReference type="Proteomes" id="UP000064029"/>
    </source>
</evidence>
<feature type="coiled-coil region" evidence="3">
    <location>
        <begin position="116"/>
        <end position="176"/>
    </location>
</feature>
<comment type="caution">
    <text evidence="5">The sequence shown here is derived from an EMBL/GenBank/DDBJ whole genome shotgun (WGS) entry which is preliminary data.</text>
</comment>
<dbReference type="Pfam" id="PF25917">
    <property type="entry name" value="BSH_RND"/>
    <property type="match status" value="1"/>
</dbReference>
<dbReference type="InterPro" id="IPR058625">
    <property type="entry name" value="MdtA-like_BSH"/>
</dbReference>
<dbReference type="GO" id="GO:0030313">
    <property type="term" value="C:cell envelope"/>
    <property type="evidence" value="ECO:0007669"/>
    <property type="project" value="UniProtKB-SubCell"/>
</dbReference>
<evidence type="ECO:0000256" key="1">
    <source>
        <dbReference type="ARBA" id="ARBA00004196"/>
    </source>
</evidence>
<accession>A0A124R9V0</accession>
<feature type="domain" description="Multidrug resistance protein MdtA-like barrel-sandwich hybrid" evidence="4">
    <location>
        <begin position="14"/>
        <end position="184"/>
    </location>
</feature>
<dbReference type="Gene3D" id="2.40.50.100">
    <property type="match status" value="1"/>
</dbReference>
<sequence length="369" mass="38973">MGLAGHIAPAVRLTLTAPFSGSIADLRAVDGQQVKSGDTLLTLDTTQVDIRVREAFSDVLKARRALRNAEHWDRGPDVSRARRAVATAQLGMADVAQKLSDTRQLLTRGIVSRSELESLEQQERLQRMNLAGAQSELNALVQQGGADELALARNEVQNAEARYAALARARERVNVTAPFSGVVAFAVNPGGTSGRVPLGAGSQVSEGQALITLSSVERVSAVASVNETDISQLTPGQRVEVSGDSFENIQLPGRIESVGAEALDGVDQAGVGRYKVKVSLAPLAADQIGRILIGMSARLSIVVYRNERAIVVPPTTIVTADGRSFVRYRSTANAPIEQRAVRIGHATPDGVEIFGIQAGEVASEASDGA</sequence>
<organism evidence="5 6">
    <name type="scientific">Burkholderia ubonensis</name>
    <dbReference type="NCBI Taxonomy" id="101571"/>
    <lineage>
        <taxon>Bacteria</taxon>
        <taxon>Pseudomonadati</taxon>
        <taxon>Pseudomonadota</taxon>
        <taxon>Betaproteobacteria</taxon>
        <taxon>Burkholderiales</taxon>
        <taxon>Burkholderiaceae</taxon>
        <taxon>Burkholderia</taxon>
        <taxon>Burkholderia cepacia complex</taxon>
    </lineage>
</organism>
<evidence type="ECO:0000256" key="2">
    <source>
        <dbReference type="ARBA" id="ARBA00023054"/>
    </source>
</evidence>
<keyword evidence="2 3" id="KW-0175">Coiled coil</keyword>
<gene>
    <name evidence="5" type="ORF">WJ33_29465</name>
</gene>
<dbReference type="EMBL" id="LOXM01000171">
    <property type="protein sequence ID" value="KVG62569.1"/>
    <property type="molecule type" value="Genomic_DNA"/>
</dbReference>
<dbReference type="InterPro" id="IPR050465">
    <property type="entry name" value="UPF0194_transport"/>
</dbReference>
<proteinExistence type="predicted"/>
<reference evidence="5 6" key="1">
    <citation type="submission" date="2015-11" db="EMBL/GenBank/DDBJ databases">
        <title>Expanding the genomic diversity of Burkholderia species for the development of highly accurate diagnostics.</title>
        <authorList>
            <person name="Sahl J."/>
            <person name="Keim P."/>
            <person name="Wagner D."/>
        </authorList>
    </citation>
    <scope>NUCLEOTIDE SEQUENCE [LARGE SCALE GENOMIC DNA]</scope>
    <source>
        <strain evidence="5 6">MSMB2036</strain>
    </source>
</reference>
<dbReference type="Gene3D" id="2.40.30.170">
    <property type="match status" value="1"/>
</dbReference>
<dbReference type="PANTHER" id="PTHR32347">
    <property type="entry name" value="EFFLUX SYSTEM COMPONENT YKNX-RELATED"/>
    <property type="match status" value="1"/>
</dbReference>